<sequence>MFFNLKRIINTKLFNYSAREILNLPAVNCGNGGSVVVVSQLCSRDLIMYLVAIKSFTRFISPIKLIIVGDRLSGGDIATLNNNITNLEIINILDVDTDSFPKGGCWERLLTILDVCQDYYTIQLDADTITLSMPEEVIKCISENKSFTLGTDMGQNITSFREASRFLKNQNAANQHVQILAELSLEKIDEEDNLKYIRGCAAFAGFARKEASREQIKNIARSIELIIGENKWKEWGSEQVASNIAIANSDNPLVLPVTKYHYYKPGIDWGQFHFLHFVGSLRFSDGGYARLAKRQIEMLKTSAF</sequence>
<evidence type="ECO:0000313" key="2">
    <source>
        <dbReference type="Proteomes" id="UP001524586"/>
    </source>
</evidence>
<dbReference type="Proteomes" id="UP001524586">
    <property type="component" value="Unassembled WGS sequence"/>
</dbReference>
<gene>
    <name evidence="1" type="ORF">NP596_05675</name>
</gene>
<dbReference type="RefSeq" id="WP_256614309.1">
    <property type="nucleotide sequence ID" value="NZ_JANIBK010000019.1"/>
</dbReference>
<name>A0ABT1U2B2_9GAMM</name>
<evidence type="ECO:0008006" key="3">
    <source>
        <dbReference type="Google" id="ProtNLM"/>
    </source>
</evidence>
<dbReference type="SUPFAM" id="SSF53448">
    <property type="entry name" value="Nucleotide-diphospho-sugar transferases"/>
    <property type="match status" value="1"/>
</dbReference>
<organism evidence="1 2">
    <name type="scientific">Methylomonas rivi</name>
    <dbReference type="NCBI Taxonomy" id="2952226"/>
    <lineage>
        <taxon>Bacteria</taxon>
        <taxon>Pseudomonadati</taxon>
        <taxon>Pseudomonadota</taxon>
        <taxon>Gammaproteobacteria</taxon>
        <taxon>Methylococcales</taxon>
        <taxon>Methylococcaceae</taxon>
        <taxon>Methylomonas</taxon>
    </lineage>
</organism>
<dbReference type="InterPro" id="IPR029044">
    <property type="entry name" value="Nucleotide-diphossugar_trans"/>
</dbReference>
<dbReference type="EMBL" id="JANIBK010000019">
    <property type="protein sequence ID" value="MCQ8127947.1"/>
    <property type="molecule type" value="Genomic_DNA"/>
</dbReference>
<protein>
    <recommendedName>
        <fullName evidence="3">Glycosyl transferase family 8</fullName>
    </recommendedName>
</protein>
<proteinExistence type="predicted"/>
<accession>A0ABT1U2B2</accession>
<keyword evidence="2" id="KW-1185">Reference proteome</keyword>
<comment type="caution">
    <text evidence="1">The sequence shown here is derived from an EMBL/GenBank/DDBJ whole genome shotgun (WGS) entry which is preliminary data.</text>
</comment>
<evidence type="ECO:0000313" key="1">
    <source>
        <dbReference type="EMBL" id="MCQ8127947.1"/>
    </source>
</evidence>
<reference evidence="1 2" key="1">
    <citation type="submission" date="2022-07" db="EMBL/GenBank/DDBJ databases">
        <title>Methylomonas rivi sp. nov., Methylomonas rosea sp. nov., Methylomonas aureus sp. nov. and Methylomonas subterranea sp. nov., four novel methanotrophs isolated from a freshwater creek and the deep terrestrial subsurface.</title>
        <authorList>
            <person name="Abin C."/>
            <person name="Sankaranarayanan K."/>
            <person name="Garner C."/>
            <person name="Sindelar R."/>
            <person name="Kotary K."/>
            <person name="Garner R."/>
            <person name="Barclay S."/>
            <person name="Lawson P."/>
            <person name="Krumholz L."/>
        </authorList>
    </citation>
    <scope>NUCLEOTIDE SEQUENCE [LARGE SCALE GENOMIC DNA]</scope>
    <source>
        <strain evidence="1 2">WSC-6</strain>
    </source>
</reference>